<protein>
    <submittedName>
        <fullName evidence="2">Gluconate:proton symporter</fullName>
    </submittedName>
</protein>
<evidence type="ECO:0000313" key="2">
    <source>
        <dbReference type="EMBL" id="MFC6261660.1"/>
    </source>
</evidence>
<keyword evidence="1" id="KW-0812">Transmembrane</keyword>
<feature type="transmembrane region" description="Helical" evidence="1">
    <location>
        <begin position="28"/>
        <end position="46"/>
    </location>
</feature>
<name>A0ABW1TJS9_9LACO</name>
<feature type="transmembrane region" description="Helical" evidence="1">
    <location>
        <begin position="143"/>
        <end position="162"/>
    </location>
</feature>
<gene>
    <name evidence="2" type="ORF">ACFP1C_12020</name>
</gene>
<feature type="transmembrane region" description="Helical" evidence="1">
    <location>
        <begin position="322"/>
        <end position="342"/>
    </location>
</feature>
<comment type="caution">
    <text evidence="2">The sequence shown here is derived from an EMBL/GenBank/DDBJ whole genome shotgun (WGS) entry which is preliminary data.</text>
</comment>
<feature type="transmembrane region" description="Helical" evidence="1">
    <location>
        <begin position="182"/>
        <end position="200"/>
    </location>
</feature>
<sequence>MTNVIIGSLLLISFVLFIFYIIKGGNLTVGFLGMAILWAVIGMVPFNTAINKIFAQPALNYGPTIIYIVFGSWFGRVLVDSGIAGSISGQTEKVGKKNPVLAAILVCLVTMFIFVSAYGVGSVIAIGVILLPILFSLGVPKDIAVAAFTLSIGAPMYVNVVLFNQVRAFFPDVTYGSKYLTFGWVGMIVQLLAVVIFLLLNSKRIKNGEREVLKTDSEDEAKTLKITSGWQYLTYVIPIVPVLLNMLLKWDAIPSLVISTVLAMLMTGKMNGSKKAIKFMNDTMQQAISDIAGLIFFLLALSMFTAAAAANTSRFESIFRAILPQNTLWLALGLGILAPLALFRGPLHVWGAGAATAAVLTATHLFSQWYLLPVLYIPTLLAVSMDVTQSWNIWALTYTKLDSRKFLKAGLPVVWIVSIINEIIAWTMFG</sequence>
<reference evidence="3" key="1">
    <citation type="journal article" date="2019" name="Int. J. Syst. Evol. Microbiol.">
        <title>The Global Catalogue of Microorganisms (GCM) 10K type strain sequencing project: providing services to taxonomists for standard genome sequencing and annotation.</title>
        <authorList>
            <consortium name="The Broad Institute Genomics Platform"/>
            <consortium name="The Broad Institute Genome Sequencing Center for Infectious Disease"/>
            <person name="Wu L."/>
            <person name="Ma J."/>
        </authorList>
    </citation>
    <scope>NUCLEOTIDE SEQUENCE [LARGE SCALE GENOMIC DNA]</scope>
    <source>
        <strain evidence="3">CCM 8908</strain>
    </source>
</reference>
<keyword evidence="1" id="KW-0472">Membrane</keyword>
<dbReference type="EMBL" id="JBHSSI010000075">
    <property type="protein sequence ID" value="MFC6261660.1"/>
    <property type="molecule type" value="Genomic_DNA"/>
</dbReference>
<evidence type="ECO:0000313" key="3">
    <source>
        <dbReference type="Proteomes" id="UP001596283"/>
    </source>
</evidence>
<feature type="transmembrane region" description="Helical" evidence="1">
    <location>
        <begin position="5"/>
        <end position="22"/>
    </location>
</feature>
<accession>A0ABW1TJS9</accession>
<keyword evidence="3" id="KW-1185">Reference proteome</keyword>
<feature type="transmembrane region" description="Helical" evidence="1">
    <location>
        <begin position="99"/>
        <end position="131"/>
    </location>
</feature>
<dbReference type="RefSeq" id="WP_125688575.1">
    <property type="nucleotide sequence ID" value="NZ_JBHSSI010000075.1"/>
</dbReference>
<proteinExistence type="predicted"/>
<dbReference type="Proteomes" id="UP001596283">
    <property type="component" value="Unassembled WGS sequence"/>
</dbReference>
<organism evidence="2 3">
    <name type="scientific">Levilactobacillus fujinensis</name>
    <dbReference type="NCBI Taxonomy" id="2486024"/>
    <lineage>
        <taxon>Bacteria</taxon>
        <taxon>Bacillati</taxon>
        <taxon>Bacillota</taxon>
        <taxon>Bacilli</taxon>
        <taxon>Lactobacillales</taxon>
        <taxon>Lactobacillaceae</taxon>
        <taxon>Levilactobacillus</taxon>
    </lineage>
</organism>
<keyword evidence="1" id="KW-1133">Transmembrane helix</keyword>
<feature type="transmembrane region" description="Helical" evidence="1">
    <location>
        <begin position="58"/>
        <end position="79"/>
    </location>
</feature>
<feature type="transmembrane region" description="Helical" evidence="1">
    <location>
        <begin position="230"/>
        <end position="247"/>
    </location>
</feature>
<feature type="transmembrane region" description="Helical" evidence="1">
    <location>
        <begin position="291"/>
        <end position="310"/>
    </location>
</feature>
<evidence type="ECO:0000256" key="1">
    <source>
        <dbReference type="SAM" id="Phobius"/>
    </source>
</evidence>
<feature type="transmembrane region" description="Helical" evidence="1">
    <location>
        <begin position="409"/>
        <end position="429"/>
    </location>
</feature>
<feature type="transmembrane region" description="Helical" evidence="1">
    <location>
        <begin position="253"/>
        <end position="270"/>
    </location>
</feature>